<name>A0A2H0LZ21_9BACT</name>
<dbReference type="InterPro" id="IPR002781">
    <property type="entry name" value="TM_pro_TauE-like"/>
</dbReference>
<feature type="transmembrane region" description="Helical" evidence="8">
    <location>
        <begin position="189"/>
        <end position="206"/>
    </location>
</feature>
<keyword evidence="7 8" id="KW-0472">Membrane</keyword>
<dbReference type="AlphaFoldDB" id="A0A2H0LZ21"/>
<feature type="transmembrane region" description="Helical" evidence="8">
    <location>
        <begin position="125"/>
        <end position="154"/>
    </location>
</feature>
<proteinExistence type="inferred from homology"/>
<gene>
    <name evidence="9" type="ORF">COV72_01835</name>
</gene>
<dbReference type="EMBL" id="PCWA01000026">
    <property type="protein sequence ID" value="PIQ89679.1"/>
    <property type="molecule type" value="Genomic_DNA"/>
</dbReference>
<evidence type="ECO:0000313" key="9">
    <source>
        <dbReference type="EMBL" id="PIQ89679.1"/>
    </source>
</evidence>
<comment type="caution">
    <text evidence="9">The sequence shown here is derived from an EMBL/GenBank/DDBJ whole genome shotgun (WGS) entry which is preliminary data.</text>
</comment>
<evidence type="ECO:0000256" key="3">
    <source>
        <dbReference type="ARBA" id="ARBA00022448"/>
    </source>
</evidence>
<sequence length="238" mass="26036">MLINITLLIFSYAAAVGATLAGFGSSTLLMPVVLLFMDARSAIFLVACFHMFNNLFKIKVFWKRIDFRTFMLFGIPSIIFAFAGAMLISFLPAGIIKKSIAVFLMIFAVYSLLRPKFAIKETPITAIIGGSLSGLLAGLIGLGGAVRSVFLIAFNLSKEVYVGTSAVIAFVIDLTRIPTYLLTKVVQDSSRFILLPFLVLSAYFGVKSGKMLLGKINQETFRKIVLIVILLVAIKLLF</sequence>
<dbReference type="GO" id="GO:0005886">
    <property type="term" value="C:plasma membrane"/>
    <property type="evidence" value="ECO:0007669"/>
    <property type="project" value="UniProtKB-SubCell"/>
</dbReference>
<keyword evidence="4 8" id="KW-1003">Cell membrane</keyword>
<dbReference type="PANTHER" id="PTHR30269">
    <property type="entry name" value="TRANSMEMBRANE PROTEIN YFCA"/>
    <property type="match status" value="1"/>
</dbReference>
<evidence type="ECO:0000256" key="8">
    <source>
        <dbReference type="RuleBase" id="RU363041"/>
    </source>
</evidence>
<protein>
    <recommendedName>
        <fullName evidence="8">Probable membrane transporter protein</fullName>
    </recommendedName>
</protein>
<accession>A0A2H0LZ21</accession>
<feature type="transmembrane region" description="Helical" evidence="8">
    <location>
        <begin position="160"/>
        <end position="177"/>
    </location>
</feature>
<evidence type="ECO:0000313" key="10">
    <source>
        <dbReference type="Proteomes" id="UP000229641"/>
    </source>
</evidence>
<feature type="transmembrane region" description="Helical" evidence="8">
    <location>
        <begin position="70"/>
        <end position="89"/>
    </location>
</feature>
<evidence type="ECO:0000256" key="5">
    <source>
        <dbReference type="ARBA" id="ARBA00022692"/>
    </source>
</evidence>
<dbReference type="Pfam" id="PF01925">
    <property type="entry name" value="TauE"/>
    <property type="match status" value="1"/>
</dbReference>
<evidence type="ECO:0000256" key="7">
    <source>
        <dbReference type="ARBA" id="ARBA00023136"/>
    </source>
</evidence>
<reference evidence="9 10" key="1">
    <citation type="submission" date="2017-09" db="EMBL/GenBank/DDBJ databases">
        <title>Depth-based differentiation of microbial function through sediment-hosted aquifers and enrichment of novel symbionts in the deep terrestrial subsurface.</title>
        <authorList>
            <person name="Probst A.J."/>
            <person name="Ladd B."/>
            <person name="Jarett J.K."/>
            <person name="Geller-Mcgrath D.E."/>
            <person name="Sieber C.M."/>
            <person name="Emerson J.B."/>
            <person name="Anantharaman K."/>
            <person name="Thomas B.C."/>
            <person name="Malmstrom R."/>
            <person name="Stieglmeier M."/>
            <person name="Klingl A."/>
            <person name="Woyke T."/>
            <person name="Ryan C.M."/>
            <person name="Banfield J.F."/>
        </authorList>
    </citation>
    <scope>NUCLEOTIDE SEQUENCE [LARGE SCALE GENOMIC DNA]</scope>
    <source>
        <strain evidence="9">CG11_big_fil_rev_8_21_14_0_20_42_13</strain>
    </source>
</reference>
<evidence type="ECO:0000256" key="4">
    <source>
        <dbReference type="ARBA" id="ARBA00022475"/>
    </source>
</evidence>
<evidence type="ECO:0000256" key="2">
    <source>
        <dbReference type="ARBA" id="ARBA00009142"/>
    </source>
</evidence>
<keyword evidence="5 8" id="KW-0812">Transmembrane</keyword>
<dbReference type="PANTHER" id="PTHR30269:SF37">
    <property type="entry name" value="MEMBRANE TRANSPORTER PROTEIN"/>
    <property type="match status" value="1"/>
</dbReference>
<feature type="transmembrane region" description="Helical" evidence="8">
    <location>
        <begin position="95"/>
        <end position="113"/>
    </location>
</feature>
<evidence type="ECO:0000256" key="1">
    <source>
        <dbReference type="ARBA" id="ARBA00004651"/>
    </source>
</evidence>
<organism evidence="9 10">
    <name type="scientific">Candidatus Ghiorseimicrobium undicola</name>
    <dbReference type="NCBI Taxonomy" id="1974746"/>
    <lineage>
        <taxon>Bacteria</taxon>
        <taxon>Pseudomonadati</taxon>
        <taxon>Candidatus Omnitrophota</taxon>
        <taxon>Candidatus Ghiorseimicrobium</taxon>
    </lineage>
</organism>
<comment type="subcellular location">
    <subcellularLocation>
        <location evidence="1 8">Cell membrane</location>
        <topology evidence="1 8">Multi-pass membrane protein</topology>
    </subcellularLocation>
</comment>
<dbReference type="Proteomes" id="UP000229641">
    <property type="component" value="Unassembled WGS sequence"/>
</dbReference>
<evidence type="ECO:0000256" key="6">
    <source>
        <dbReference type="ARBA" id="ARBA00022989"/>
    </source>
</evidence>
<keyword evidence="3" id="KW-0813">Transport</keyword>
<keyword evidence="6 8" id="KW-1133">Transmembrane helix</keyword>
<dbReference type="InterPro" id="IPR052017">
    <property type="entry name" value="TSUP"/>
</dbReference>
<comment type="similarity">
    <text evidence="2 8">Belongs to the 4-toluene sulfonate uptake permease (TSUP) (TC 2.A.102) family.</text>
</comment>